<evidence type="ECO:0000313" key="7">
    <source>
        <dbReference type="EMBL" id="QJF51759.1"/>
    </source>
</evidence>
<dbReference type="Proteomes" id="UP000503308">
    <property type="component" value="Chromosome"/>
</dbReference>
<sequence length="245" mass="26607">MRGLIAAVLIWHLAALPPAAQDGPLRLAVPEALDASGFAQHLLPRFSLKTGVRITRVSPGAAAEMAFGEEGRPVFEGPAQRWSFSHGGDPRAERFLEWLQSDVGKRTIESYTGPDGESYTANLTKARVEEETVYEGDALAGEKLSLLHCGRCHVINKKNRMNGLGSTPSFAVLRGLPEWDTRFATFHLLNPHPSFTQIKDVTAPFDPTLPPPIVPVEITLPDLEAILAFVSEMAPADLGAPLQLQ</sequence>
<keyword evidence="2 4" id="KW-0479">Metal-binding</keyword>
<evidence type="ECO:0000256" key="3">
    <source>
        <dbReference type="ARBA" id="ARBA00023004"/>
    </source>
</evidence>
<dbReference type="SUPFAM" id="SSF46626">
    <property type="entry name" value="Cytochrome c"/>
    <property type="match status" value="1"/>
</dbReference>
<evidence type="ECO:0000256" key="5">
    <source>
        <dbReference type="SAM" id="SignalP"/>
    </source>
</evidence>
<dbReference type="KEGG" id="rpon:G3256_11595"/>
<dbReference type="InterPro" id="IPR009056">
    <property type="entry name" value="Cyt_c-like_dom"/>
</dbReference>
<evidence type="ECO:0000256" key="1">
    <source>
        <dbReference type="ARBA" id="ARBA00022617"/>
    </source>
</evidence>
<dbReference type="GO" id="GO:0046872">
    <property type="term" value="F:metal ion binding"/>
    <property type="evidence" value="ECO:0007669"/>
    <property type="project" value="UniProtKB-KW"/>
</dbReference>
<keyword evidence="8" id="KW-1185">Reference proteome</keyword>
<protein>
    <recommendedName>
        <fullName evidence="6">Cytochrome c domain-containing protein</fullName>
    </recommendedName>
</protein>
<dbReference type="GO" id="GO:0020037">
    <property type="term" value="F:heme binding"/>
    <property type="evidence" value="ECO:0007669"/>
    <property type="project" value="InterPro"/>
</dbReference>
<feature type="signal peptide" evidence="5">
    <location>
        <begin position="1"/>
        <end position="20"/>
    </location>
</feature>
<keyword evidence="3 4" id="KW-0408">Iron</keyword>
<keyword evidence="5" id="KW-0732">Signal</keyword>
<organism evidence="7 8">
    <name type="scientific">Roseobacter ponti</name>
    <dbReference type="NCBI Taxonomy" id="1891787"/>
    <lineage>
        <taxon>Bacteria</taxon>
        <taxon>Pseudomonadati</taxon>
        <taxon>Pseudomonadota</taxon>
        <taxon>Alphaproteobacteria</taxon>
        <taxon>Rhodobacterales</taxon>
        <taxon>Roseobacteraceae</taxon>
        <taxon>Roseobacter</taxon>
    </lineage>
</organism>
<reference evidence="7 8" key="1">
    <citation type="submission" date="2020-02" db="EMBL/GenBank/DDBJ databases">
        <title>Genome sequence of Roseobacter ponti.</title>
        <authorList>
            <person name="Hollensteiner J."/>
            <person name="Schneider D."/>
            <person name="Poehlein A."/>
            <person name="Daniel R."/>
        </authorList>
    </citation>
    <scope>NUCLEOTIDE SEQUENCE [LARGE SCALE GENOMIC DNA]</scope>
    <source>
        <strain evidence="7 8">DSM 106830</strain>
    </source>
</reference>
<feature type="domain" description="Cytochrome c" evidence="6">
    <location>
        <begin position="136"/>
        <end position="234"/>
    </location>
</feature>
<dbReference type="EMBL" id="CP048788">
    <property type="protein sequence ID" value="QJF51759.1"/>
    <property type="molecule type" value="Genomic_DNA"/>
</dbReference>
<feature type="chain" id="PRO_5032750005" description="Cytochrome c domain-containing protein" evidence="5">
    <location>
        <begin position="21"/>
        <end position="245"/>
    </location>
</feature>
<dbReference type="RefSeq" id="WP_169640976.1">
    <property type="nucleotide sequence ID" value="NZ_CP048788.1"/>
</dbReference>
<keyword evidence="1 4" id="KW-0349">Heme</keyword>
<gene>
    <name evidence="7" type="ORF">G3256_11595</name>
</gene>
<evidence type="ECO:0000259" key="6">
    <source>
        <dbReference type="PROSITE" id="PS51007"/>
    </source>
</evidence>
<dbReference type="GO" id="GO:0009055">
    <property type="term" value="F:electron transfer activity"/>
    <property type="evidence" value="ECO:0007669"/>
    <property type="project" value="InterPro"/>
</dbReference>
<evidence type="ECO:0000256" key="4">
    <source>
        <dbReference type="PROSITE-ProRule" id="PRU00433"/>
    </source>
</evidence>
<dbReference type="AlphaFoldDB" id="A0A858SS87"/>
<evidence type="ECO:0000256" key="2">
    <source>
        <dbReference type="ARBA" id="ARBA00022723"/>
    </source>
</evidence>
<proteinExistence type="predicted"/>
<dbReference type="InterPro" id="IPR036909">
    <property type="entry name" value="Cyt_c-like_dom_sf"/>
</dbReference>
<name>A0A858SS87_9RHOB</name>
<dbReference type="PROSITE" id="PS51007">
    <property type="entry name" value="CYTC"/>
    <property type="match status" value="1"/>
</dbReference>
<accession>A0A858SS87</accession>
<evidence type="ECO:0000313" key="8">
    <source>
        <dbReference type="Proteomes" id="UP000503308"/>
    </source>
</evidence>